<sequence length="68" mass="7318">MSKITNLTMQNGIPPKMFHDIEALGAAIDDAIQVALDQGVPMEAIMGAIELAKLSLARSFFDELDDQG</sequence>
<keyword evidence="2" id="KW-1185">Reference proteome</keyword>
<organism evidence="1 2">
    <name type="scientific">Pseudomonas duriflava</name>
    <dbReference type="NCBI Taxonomy" id="459528"/>
    <lineage>
        <taxon>Bacteria</taxon>
        <taxon>Pseudomonadati</taxon>
        <taxon>Pseudomonadota</taxon>
        <taxon>Gammaproteobacteria</taxon>
        <taxon>Pseudomonadales</taxon>
        <taxon>Pseudomonadaceae</taxon>
        <taxon>Pseudomonas</taxon>
    </lineage>
</organism>
<dbReference type="RefSeq" id="WP_145143904.1">
    <property type="nucleotide sequence ID" value="NZ_VLKY01000011.1"/>
</dbReference>
<dbReference type="EMBL" id="VLKY01000011">
    <property type="protein sequence ID" value="TWI52585.1"/>
    <property type="molecule type" value="Genomic_DNA"/>
</dbReference>
<name>A0A562Q739_9PSED</name>
<evidence type="ECO:0000313" key="1">
    <source>
        <dbReference type="EMBL" id="TWI52585.1"/>
    </source>
</evidence>
<dbReference type="OrthoDB" id="9956762at2"/>
<dbReference type="AlphaFoldDB" id="A0A562Q739"/>
<protein>
    <submittedName>
        <fullName evidence="1">Uncharacterized protein</fullName>
    </submittedName>
</protein>
<comment type="caution">
    <text evidence="1">The sequence shown here is derived from an EMBL/GenBank/DDBJ whole genome shotgun (WGS) entry which is preliminary data.</text>
</comment>
<evidence type="ECO:0000313" key="2">
    <source>
        <dbReference type="Proteomes" id="UP000316905"/>
    </source>
</evidence>
<proteinExistence type="predicted"/>
<accession>A0A562Q739</accession>
<dbReference type="Proteomes" id="UP000316905">
    <property type="component" value="Unassembled WGS sequence"/>
</dbReference>
<gene>
    <name evidence="1" type="ORF">IQ22_03355</name>
</gene>
<reference evidence="1 2" key="1">
    <citation type="journal article" date="2015" name="Stand. Genomic Sci.">
        <title>Genomic Encyclopedia of Bacterial and Archaeal Type Strains, Phase III: the genomes of soil and plant-associated and newly described type strains.</title>
        <authorList>
            <person name="Whitman W.B."/>
            <person name="Woyke T."/>
            <person name="Klenk H.P."/>
            <person name="Zhou Y."/>
            <person name="Lilburn T.G."/>
            <person name="Beck B.J."/>
            <person name="De Vos P."/>
            <person name="Vandamme P."/>
            <person name="Eisen J.A."/>
            <person name="Garrity G."/>
            <person name="Hugenholtz P."/>
            <person name="Kyrpides N.C."/>
        </authorList>
    </citation>
    <scope>NUCLEOTIDE SEQUENCE [LARGE SCALE GENOMIC DNA]</scope>
    <source>
        <strain evidence="1 2">CGMCC 1.6858</strain>
    </source>
</reference>